<feature type="transmembrane region" description="Helical" evidence="7">
    <location>
        <begin position="77"/>
        <end position="97"/>
    </location>
</feature>
<comment type="subcellular location">
    <subcellularLocation>
        <location evidence="1">Cell membrane</location>
        <topology evidence="1">Multi-pass membrane protein</topology>
    </subcellularLocation>
</comment>
<protein>
    <submittedName>
        <fullName evidence="9">MFS transporter</fullName>
    </submittedName>
</protein>
<dbReference type="Gene3D" id="1.20.1250.20">
    <property type="entry name" value="MFS general substrate transporter like domains"/>
    <property type="match status" value="1"/>
</dbReference>
<feature type="transmembrane region" description="Helical" evidence="7">
    <location>
        <begin position="360"/>
        <end position="381"/>
    </location>
</feature>
<dbReference type="CDD" id="cd17324">
    <property type="entry name" value="MFS_NepI_like"/>
    <property type="match status" value="1"/>
</dbReference>
<feature type="domain" description="Major facilitator superfamily (MFS) profile" evidence="8">
    <location>
        <begin position="12"/>
        <end position="386"/>
    </location>
</feature>
<feature type="transmembrane region" description="Helical" evidence="7">
    <location>
        <begin position="274"/>
        <end position="292"/>
    </location>
</feature>
<dbReference type="PANTHER" id="PTHR43124:SF3">
    <property type="entry name" value="CHLORAMPHENICOL EFFLUX PUMP RV0191"/>
    <property type="match status" value="1"/>
</dbReference>
<dbReference type="Pfam" id="PF07690">
    <property type="entry name" value="MFS_1"/>
    <property type="match status" value="1"/>
</dbReference>
<feature type="transmembrane region" description="Helical" evidence="7">
    <location>
        <begin position="164"/>
        <end position="187"/>
    </location>
</feature>
<evidence type="ECO:0000256" key="7">
    <source>
        <dbReference type="SAM" id="Phobius"/>
    </source>
</evidence>
<evidence type="ECO:0000256" key="1">
    <source>
        <dbReference type="ARBA" id="ARBA00004651"/>
    </source>
</evidence>
<dbReference type="InterPro" id="IPR011701">
    <property type="entry name" value="MFS"/>
</dbReference>
<dbReference type="SUPFAM" id="SSF103473">
    <property type="entry name" value="MFS general substrate transporter"/>
    <property type="match status" value="1"/>
</dbReference>
<dbReference type="RefSeq" id="WP_394848463.1">
    <property type="nucleotide sequence ID" value="NZ_CP089982.1"/>
</dbReference>
<dbReference type="InterPro" id="IPR036259">
    <property type="entry name" value="MFS_trans_sf"/>
</dbReference>
<evidence type="ECO:0000256" key="3">
    <source>
        <dbReference type="ARBA" id="ARBA00022692"/>
    </source>
</evidence>
<keyword evidence="3 7" id="KW-0812">Transmembrane</keyword>
<evidence type="ECO:0000256" key="5">
    <source>
        <dbReference type="ARBA" id="ARBA00023136"/>
    </source>
</evidence>
<evidence type="ECO:0000256" key="2">
    <source>
        <dbReference type="ARBA" id="ARBA00022475"/>
    </source>
</evidence>
<evidence type="ECO:0000256" key="6">
    <source>
        <dbReference type="SAM" id="MobiDB-lite"/>
    </source>
</evidence>
<dbReference type="InterPro" id="IPR050189">
    <property type="entry name" value="MFS_Efflux_Transporters"/>
</dbReference>
<feature type="region of interest" description="Disordered" evidence="6">
    <location>
        <begin position="387"/>
        <end position="408"/>
    </location>
</feature>
<feature type="transmembrane region" description="Helical" evidence="7">
    <location>
        <begin position="136"/>
        <end position="158"/>
    </location>
</feature>
<evidence type="ECO:0000313" key="9">
    <source>
        <dbReference type="EMBL" id="WXA97844.1"/>
    </source>
</evidence>
<dbReference type="Proteomes" id="UP001379533">
    <property type="component" value="Chromosome"/>
</dbReference>
<dbReference type="InterPro" id="IPR020846">
    <property type="entry name" value="MFS_dom"/>
</dbReference>
<feature type="transmembrane region" description="Helical" evidence="7">
    <location>
        <begin position="334"/>
        <end position="354"/>
    </location>
</feature>
<evidence type="ECO:0000256" key="4">
    <source>
        <dbReference type="ARBA" id="ARBA00022989"/>
    </source>
</evidence>
<feature type="compositionally biased region" description="Basic and acidic residues" evidence="6">
    <location>
        <begin position="387"/>
        <end position="397"/>
    </location>
</feature>
<evidence type="ECO:0000259" key="8">
    <source>
        <dbReference type="PROSITE" id="PS50850"/>
    </source>
</evidence>
<feature type="transmembrane region" description="Helical" evidence="7">
    <location>
        <begin position="298"/>
        <end position="322"/>
    </location>
</feature>
<proteinExistence type="predicted"/>
<dbReference type="PROSITE" id="PS50850">
    <property type="entry name" value="MFS"/>
    <property type="match status" value="1"/>
</dbReference>
<feature type="transmembrane region" description="Helical" evidence="7">
    <location>
        <begin position="46"/>
        <end position="70"/>
    </location>
</feature>
<accession>A0ABZ2KH04</accession>
<feature type="transmembrane region" description="Helical" evidence="7">
    <location>
        <begin position="208"/>
        <end position="229"/>
    </location>
</feature>
<evidence type="ECO:0000313" key="10">
    <source>
        <dbReference type="Proteomes" id="UP001379533"/>
    </source>
</evidence>
<gene>
    <name evidence="9" type="ORF">LZC95_13500</name>
</gene>
<keyword evidence="10" id="KW-1185">Reference proteome</keyword>
<keyword evidence="4 7" id="KW-1133">Transmembrane helix</keyword>
<name>A0ABZ2KH04_9BACT</name>
<reference evidence="9 10" key="1">
    <citation type="submission" date="2021-12" db="EMBL/GenBank/DDBJ databases">
        <title>Discovery of the Pendulisporaceae a myxobacterial family with distinct sporulation behavior and unique specialized metabolism.</title>
        <authorList>
            <person name="Garcia R."/>
            <person name="Popoff A."/>
            <person name="Bader C.D."/>
            <person name="Loehr J."/>
            <person name="Walesch S."/>
            <person name="Walt C."/>
            <person name="Boldt J."/>
            <person name="Bunk B."/>
            <person name="Haeckl F.J.F.P.J."/>
            <person name="Gunesch A.P."/>
            <person name="Birkelbach J."/>
            <person name="Nuebel U."/>
            <person name="Pietschmann T."/>
            <person name="Bach T."/>
            <person name="Mueller R."/>
        </authorList>
    </citation>
    <scope>NUCLEOTIDE SEQUENCE [LARGE SCALE GENOMIC DNA]</scope>
    <source>
        <strain evidence="9 10">MSr12523</strain>
    </source>
</reference>
<organism evidence="9 10">
    <name type="scientific">Pendulispora brunnea</name>
    <dbReference type="NCBI Taxonomy" id="2905690"/>
    <lineage>
        <taxon>Bacteria</taxon>
        <taxon>Pseudomonadati</taxon>
        <taxon>Myxococcota</taxon>
        <taxon>Myxococcia</taxon>
        <taxon>Myxococcales</taxon>
        <taxon>Sorangiineae</taxon>
        <taxon>Pendulisporaceae</taxon>
        <taxon>Pendulispora</taxon>
    </lineage>
</organism>
<keyword evidence="5 7" id="KW-0472">Membrane</keyword>
<feature type="transmembrane region" description="Helical" evidence="7">
    <location>
        <begin position="244"/>
        <end position="262"/>
    </location>
</feature>
<dbReference type="PANTHER" id="PTHR43124">
    <property type="entry name" value="PURINE EFFLUX PUMP PBUE"/>
    <property type="match status" value="1"/>
</dbReference>
<dbReference type="EMBL" id="CP089982">
    <property type="protein sequence ID" value="WXA97844.1"/>
    <property type="molecule type" value="Genomic_DNA"/>
</dbReference>
<feature type="transmembrane region" description="Helical" evidence="7">
    <location>
        <begin position="103"/>
        <end position="124"/>
    </location>
</feature>
<keyword evidence="2" id="KW-1003">Cell membrane</keyword>
<sequence>MEPRSVLQSWLAVASIAVGTFAMVTTEFLPIGLLTDIAKSLHISDGTAGLMVTTPGIVATFAAPAWILAAGKLDRRLILWALTILLIASNVIAALAPNFPVLLAGRVLVGICIGGFWTFAMALGRRLVPEESGGRATSIIAVGVSLATVCGVPAATLLGSISGWRVVFGATAGLAALVLLAQILLLPRLPATQAIRAGQLLGLLRVRNARVGLVAVLFTAGGHFAAYTYLKPFLQQVPVMDEKMITAVLFAYGAAGFFGTFFGEFASGRSVRGAYAVTALLLGIVLVLSPALGGNRTAATVLATLWGLAFGAVPIVVQAWMYKAAPADFESGSALLVSTFQIAIASGALLGGRIVDGFSVSGALVLGGLLTFAASATLWLFGREDRGASGSPAKDDAAPQWSAQRSPH</sequence>